<sequence length="542" mass="55657">MLGGVVLPVTTGAALGVQALTFREGDVTFTRLGAASVQSAGGFDYLRAQFEVKNVGTTPFDNLTLVAVARQGNVGGTPIKAITDFGGVPSRDQAALAPLVAPTPAVAVAPGGALSLVPDAADFVALPDAEVTALTGQSGWNTFYGPQDTPLNYGFTVSRCSAAACTRTLKPGESGTVNVALRVPKGTAVGAAYGFLMNFALVNDPVTRVTRSVVPPESAAAAAARLDALGAPGGEVMQLEPTAQALPAGRTGRAVPSVRLSRDGADLLTALTTVQTTPLGAVNLALNPDDRTVTQDSSGALEFTPGVFTDVDDVQGGVRYVTRTFEVRNVSGRTLPNVTLRAIARPGNLGGTAVVEVRGAPTGSEPQGPQITDPAFAQAFRPVHRTVLGSNSPEIDLSGASFQAYRAVESQALQARAGLGADVTVLDYGFTVGGAGTRMLTPGEVTRINVAYRFPRRFGTQPRPFAMTLSFVAVTEDGVRVSQAVGESRAQLVDRAQGLLGTAPVVQVNATDGTDLPASNVTGLLPMITPGVRVGTQTGLRP</sequence>
<dbReference type="EMBL" id="NHMK01000001">
    <property type="protein sequence ID" value="OWL99218.1"/>
    <property type="molecule type" value="Genomic_DNA"/>
</dbReference>
<gene>
    <name evidence="1" type="ORF">CBQ26_00115</name>
</gene>
<organism evidence="1 2">
    <name type="scientific">Deinococcus indicus</name>
    <dbReference type="NCBI Taxonomy" id="223556"/>
    <lineage>
        <taxon>Bacteria</taxon>
        <taxon>Thermotogati</taxon>
        <taxon>Deinococcota</taxon>
        <taxon>Deinococci</taxon>
        <taxon>Deinococcales</taxon>
        <taxon>Deinococcaceae</taxon>
        <taxon>Deinococcus</taxon>
    </lineage>
</organism>
<accession>A0A2D0A8G8</accession>
<protein>
    <submittedName>
        <fullName evidence="1">Uncharacterized protein</fullName>
    </submittedName>
</protein>
<evidence type="ECO:0000313" key="1">
    <source>
        <dbReference type="EMBL" id="OWL99218.1"/>
    </source>
</evidence>
<reference evidence="1 2" key="1">
    <citation type="submission" date="2017-05" db="EMBL/GenBank/DDBJ databases">
        <title>De novo genome assembly of Deniococcus indicus strain DR1.</title>
        <authorList>
            <person name="Chauhan D."/>
            <person name="Yennamalli R.M."/>
            <person name="Priyadarshini R."/>
        </authorList>
    </citation>
    <scope>NUCLEOTIDE SEQUENCE [LARGE SCALE GENOMIC DNA]</scope>
    <source>
        <strain evidence="1 2">DR1</strain>
    </source>
</reference>
<name>A0A2D0A8G8_9DEIO</name>
<comment type="caution">
    <text evidence="1">The sequence shown here is derived from an EMBL/GenBank/DDBJ whole genome shotgun (WGS) entry which is preliminary data.</text>
</comment>
<dbReference type="Proteomes" id="UP000197208">
    <property type="component" value="Unassembled WGS sequence"/>
</dbReference>
<evidence type="ECO:0000313" key="2">
    <source>
        <dbReference type="Proteomes" id="UP000197208"/>
    </source>
</evidence>
<proteinExistence type="predicted"/>
<keyword evidence="2" id="KW-1185">Reference proteome</keyword>
<dbReference type="AlphaFoldDB" id="A0A2D0A8G8"/>